<reference evidence="14 15" key="1">
    <citation type="submission" date="2018-06" db="EMBL/GenBank/DDBJ databases">
        <title>Extensive metabolic versatility and redundancy in microbially diverse, dynamic hydrothermal sediments.</title>
        <authorList>
            <person name="Dombrowski N."/>
            <person name="Teske A."/>
            <person name="Baker B.J."/>
        </authorList>
    </citation>
    <scope>NUCLEOTIDE SEQUENCE [LARGE SCALE GENOMIC DNA]</scope>
    <source>
        <strain evidence="14">B36_G15</strain>
    </source>
</reference>
<comment type="cofactor">
    <cofactor evidence="11">
        <name>FAD</name>
        <dbReference type="ChEBI" id="CHEBI:57692"/>
    </cofactor>
    <text evidence="11">Binds 1 FAD per subunit.</text>
</comment>
<feature type="domain" description="FAD-binding FR-type" evidence="13">
    <location>
        <begin position="16"/>
        <end position="112"/>
    </location>
</feature>
<evidence type="ECO:0000256" key="1">
    <source>
        <dbReference type="ARBA" id="ARBA00006422"/>
    </source>
</evidence>
<dbReference type="EMBL" id="QNBE01000036">
    <property type="protein sequence ID" value="RKX70532.1"/>
    <property type="molecule type" value="Genomic_DNA"/>
</dbReference>
<keyword evidence="6 11" id="KW-0274">FAD</keyword>
<feature type="binding site" evidence="12">
    <location>
        <position position="215"/>
    </location>
    <ligand>
        <name>[2Fe-2S] cluster</name>
        <dbReference type="ChEBI" id="CHEBI:190135"/>
    </ligand>
</feature>
<evidence type="ECO:0000256" key="3">
    <source>
        <dbReference type="ARBA" id="ARBA00022630"/>
    </source>
</evidence>
<evidence type="ECO:0000313" key="14">
    <source>
        <dbReference type="EMBL" id="RKX70532.1"/>
    </source>
</evidence>
<dbReference type="Gene3D" id="2.10.240.10">
    <property type="entry name" value="Dihydroorotate dehydrogenase, electron transfer subunit"/>
    <property type="match status" value="1"/>
</dbReference>
<gene>
    <name evidence="14" type="ORF">DRP53_04640</name>
</gene>
<sequence length="255" mass="28944">MIPYGRDTLRQYLLKRWRMRARIVSNKEIAKEIFSLWLEAEVKVKAEPGMYVMIGWEKNDPFLNRPFSIADLDGGRIRIIFNLRGRGTRLLAQSRPGDDLFLSGPWGNGLPDPEPMTLLVAGGIGIAPLFFYKRRYPQSHLLYGAKSREYLIDLDERVHYVTEDGSQGDQGLVTDFVDDVYDLVIACGPIAMLYELKQKVRKGKLWGLLEGRMGCGCGICMGCAIPTLKGYLRLCRDGPAFPLHEVDFEALRNRV</sequence>
<dbReference type="SUPFAM" id="SSF52343">
    <property type="entry name" value="Ferredoxin reductase-like, C-terminal NADP-linked domain"/>
    <property type="match status" value="1"/>
</dbReference>
<evidence type="ECO:0000256" key="9">
    <source>
        <dbReference type="ARBA" id="ARBA00023014"/>
    </source>
</evidence>
<evidence type="ECO:0000256" key="10">
    <source>
        <dbReference type="ARBA" id="ARBA00034078"/>
    </source>
</evidence>
<evidence type="ECO:0000256" key="7">
    <source>
        <dbReference type="ARBA" id="ARBA00022982"/>
    </source>
</evidence>
<dbReference type="Gene3D" id="2.40.30.10">
    <property type="entry name" value="Translation factors"/>
    <property type="match status" value="1"/>
</dbReference>
<organism evidence="14 15">
    <name type="scientific">candidate division WOR-3 bacterium</name>
    <dbReference type="NCBI Taxonomy" id="2052148"/>
    <lineage>
        <taxon>Bacteria</taxon>
        <taxon>Bacteria division WOR-3</taxon>
    </lineage>
</organism>
<dbReference type="PANTHER" id="PTHR43513:SF3">
    <property type="entry name" value="DIHYDROOROTATE DEHYDROGENASE B (NAD(+)), ELECTRON TRANSFER SUBUNIT-RELATED"/>
    <property type="match status" value="1"/>
</dbReference>
<evidence type="ECO:0000256" key="4">
    <source>
        <dbReference type="ARBA" id="ARBA00022714"/>
    </source>
</evidence>
<dbReference type="Pfam" id="PF10418">
    <property type="entry name" value="DHODB_Fe-S_bind"/>
    <property type="match status" value="1"/>
</dbReference>
<keyword evidence="4 12" id="KW-0001">2Fe-2S</keyword>
<dbReference type="GO" id="GO:0016491">
    <property type="term" value="F:oxidoreductase activity"/>
    <property type="evidence" value="ECO:0007669"/>
    <property type="project" value="InterPro"/>
</dbReference>
<dbReference type="GO" id="GO:0046872">
    <property type="term" value="F:metal ion binding"/>
    <property type="evidence" value="ECO:0007669"/>
    <property type="project" value="UniProtKB-KW"/>
</dbReference>
<dbReference type="SUPFAM" id="SSF63380">
    <property type="entry name" value="Riboflavin synthase domain-like"/>
    <property type="match status" value="1"/>
</dbReference>
<dbReference type="PIRSF" id="PIRSF006816">
    <property type="entry name" value="Cyc3_hyd_g"/>
    <property type="match status" value="1"/>
</dbReference>
<keyword evidence="5 12" id="KW-0479">Metal-binding</keyword>
<evidence type="ECO:0000313" key="15">
    <source>
        <dbReference type="Proteomes" id="UP000268469"/>
    </source>
</evidence>
<comment type="caution">
    <text evidence="14">The sequence shown here is derived from an EMBL/GenBank/DDBJ whole genome shotgun (WGS) entry which is preliminary data.</text>
</comment>
<keyword evidence="3 11" id="KW-0285">Flavoprotein</keyword>
<dbReference type="InterPro" id="IPR019480">
    <property type="entry name" value="Dihydroorotate_DH_Fe-S-bd"/>
</dbReference>
<evidence type="ECO:0000259" key="13">
    <source>
        <dbReference type="PROSITE" id="PS51384"/>
    </source>
</evidence>
<dbReference type="Proteomes" id="UP000268469">
    <property type="component" value="Unassembled WGS sequence"/>
</dbReference>
<feature type="binding site" evidence="12">
    <location>
        <position position="235"/>
    </location>
    <ligand>
        <name>[2Fe-2S] cluster</name>
        <dbReference type="ChEBI" id="CHEBI:190135"/>
    </ligand>
</feature>
<evidence type="ECO:0000256" key="2">
    <source>
        <dbReference type="ARBA" id="ARBA00022448"/>
    </source>
</evidence>
<dbReference type="InterPro" id="IPR037117">
    <property type="entry name" value="Dihydroorotate_DH_ele_sf"/>
</dbReference>
<evidence type="ECO:0000256" key="12">
    <source>
        <dbReference type="PIRSR" id="PIRSR006816-2"/>
    </source>
</evidence>
<protein>
    <recommendedName>
        <fullName evidence="13">FAD-binding FR-type domain-containing protein</fullName>
    </recommendedName>
</protein>
<comment type="cofactor">
    <cofactor evidence="12">
        <name>[2Fe-2S] cluster</name>
        <dbReference type="ChEBI" id="CHEBI:190135"/>
    </cofactor>
    <text evidence="12">Binds 1 [2Fe-2S] cluster per subunit.</text>
</comment>
<feature type="binding site" evidence="12">
    <location>
        <position position="220"/>
    </location>
    <ligand>
        <name>[2Fe-2S] cluster</name>
        <dbReference type="ChEBI" id="CHEBI:190135"/>
    </ligand>
</feature>
<feature type="binding site" evidence="11">
    <location>
        <begin position="65"/>
        <end position="68"/>
    </location>
    <ligand>
        <name>FAD</name>
        <dbReference type="ChEBI" id="CHEBI:57692"/>
    </ligand>
</feature>
<dbReference type="GO" id="GO:0051537">
    <property type="term" value="F:2 iron, 2 sulfur cluster binding"/>
    <property type="evidence" value="ECO:0007669"/>
    <property type="project" value="UniProtKB-KW"/>
</dbReference>
<dbReference type="InterPro" id="IPR012165">
    <property type="entry name" value="Cyt_c3_hydrogenase_gsu"/>
</dbReference>
<dbReference type="InterPro" id="IPR050353">
    <property type="entry name" value="PyrK_electron_transfer"/>
</dbReference>
<keyword evidence="9 12" id="KW-0411">Iron-sulfur</keyword>
<dbReference type="InterPro" id="IPR039261">
    <property type="entry name" value="FNR_nucleotide-bd"/>
</dbReference>
<evidence type="ECO:0000256" key="8">
    <source>
        <dbReference type="ARBA" id="ARBA00023004"/>
    </source>
</evidence>
<dbReference type="GO" id="GO:0050660">
    <property type="term" value="F:flavin adenine dinucleotide binding"/>
    <property type="evidence" value="ECO:0007669"/>
    <property type="project" value="InterPro"/>
</dbReference>
<feature type="binding site" evidence="12">
    <location>
        <position position="223"/>
    </location>
    <ligand>
        <name>[2Fe-2S] cluster</name>
        <dbReference type="ChEBI" id="CHEBI:190135"/>
    </ligand>
</feature>
<evidence type="ECO:0000256" key="6">
    <source>
        <dbReference type="ARBA" id="ARBA00022827"/>
    </source>
</evidence>
<keyword evidence="8 12" id="KW-0408">Iron</keyword>
<comment type="similarity">
    <text evidence="1">Belongs to the PyrK family.</text>
</comment>
<keyword evidence="2" id="KW-0813">Transport</keyword>
<dbReference type="GO" id="GO:0006221">
    <property type="term" value="P:pyrimidine nucleotide biosynthetic process"/>
    <property type="evidence" value="ECO:0007669"/>
    <property type="project" value="InterPro"/>
</dbReference>
<evidence type="ECO:0000256" key="5">
    <source>
        <dbReference type="ARBA" id="ARBA00022723"/>
    </source>
</evidence>
<dbReference type="PANTHER" id="PTHR43513">
    <property type="entry name" value="DIHYDROOROTATE DEHYDROGENASE B (NAD(+)), ELECTRON TRANSFER SUBUNIT"/>
    <property type="match status" value="1"/>
</dbReference>
<evidence type="ECO:0000256" key="11">
    <source>
        <dbReference type="PIRSR" id="PIRSR006816-1"/>
    </source>
</evidence>
<name>A0A660SJ17_UNCW3</name>
<proteinExistence type="inferred from homology"/>
<dbReference type="InterPro" id="IPR017927">
    <property type="entry name" value="FAD-bd_FR_type"/>
</dbReference>
<keyword evidence="7" id="KW-0249">Electron transport</keyword>
<dbReference type="AlphaFoldDB" id="A0A660SJ17"/>
<comment type="cofactor">
    <cofactor evidence="10">
        <name>[2Fe-2S] cluster</name>
        <dbReference type="ChEBI" id="CHEBI:190135"/>
    </cofactor>
</comment>
<accession>A0A660SJ17</accession>
<dbReference type="PROSITE" id="PS51384">
    <property type="entry name" value="FAD_FR"/>
    <property type="match status" value="1"/>
</dbReference>
<dbReference type="Gene3D" id="3.40.50.80">
    <property type="entry name" value="Nucleotide-binding domain of ferredoxin-NADP reductase (FNR) module"/>
    <property type="match status" value="1"/>
</dbReference>
<feature type="binding site" evidence="11">
    <location>
        <begin position="87"/>
        <end position="88"/>
    </location>
    <ligand>
        <name>FAD</name>
        <dbReference type="ChEBI" id="CHEBI:57692"/>
    </ligand>
</feature>
<dbReference type="InterPro" id="IPR017938">
    <property type="entry name" value="Riboflavin_synthase-like_b-brl"/>
</dbReference>